<dbReference type="EMBL" id="CM043801">
    <property type="protein sequence ID" value="KAI4809252.1"/>
    <property type="molecule type" value="Genomic_DNA"/>
</dbReference>
<organism evidence="1 2">
    <name type="scientific">Chaenocephalus aceratus</name>
    <name type="common">Blackfin icefish</name>
    <name type="synonym">Chaenichthys aceratus</name>
    <dbReference type="NCBI Taxonomy" id="36190"/>
    <lineage>
        <taxon>Eukaryota</taxon>
        <taxon>Metazoa</taxon>
        <taxon>Chordata</taxon>
        <taxon>Craniata</taxon>
        <taxon>Vertebrata</taxon>
        <taxon>Euteleostomi</taxon>
        <taxon>Actinopterygii</taxon>
        <taxon>Neopterygii</taxon>
        <taxon>Teleostei</taxon>
        <taxon>Neoteleostei</taxon>
        <taxon>Acanthomorphata</taxon>
        <taxon>Eupercaria</taxon>
        <taxon>Perciformes</taxon>
        <taxon>Notothenioidei</taxon>
        <taxon>Channichthyidae</taxon>
        <taxon>Chaenocephalus</taxon>
    </lineage>
</organism>
<name>A0ACB9W947_CHAAC</name>
<evidence type="ECO:0000313" key="2">
    <source>
        <dbReference type="Proteomes" id="UP001057452"/>
    </source>
</evidence>
<gene>
    <name evidence="1" type="ORF">KUCAC02_018158</name>
</gene>
<keyword evidence="2" id="KW-1185">Reference proteome</keyword>
<comment type="caution">
    <text evidence="1">The sequence shown here is derived from an EMBL/GenBank/DDBJ whole genome shotgun (WGS) entry which is preliminary data.</text>
</comment>
<evidence type="ECO:0000313" key="1">
    <source>
        <dbReference type="EMBL" id="KAI4809252.1"/>
    </source>
</evidence>
<reference evidence="1" key="1">
    <citation type="submission" date="2022-05" db="EMBL/GenBank/DDBJ databases">
        <title>Chromosome-level genome of Chaenocephalus aceratus.</title>
        <authorList>
            <person name="Park H."/>
        </authorList>
    </citation>
    <scope>NUCLEOTIDE SEQUENCE</scope>
    <source>
        <strain evidence="1">KU_202001</strain>
    </source>
</reference>
<accession>A0ACB9W947</accession>
<protein>
    <submittedName>
        <fullName evidence="1">Uncharacterized protein</fullName>
    </submittedName>
</protein>
<proteinExistence type="predicted"/>
<dbReference type="Proteomes" id="UP001057452">
    <property type="component" value="Chromosome 17"/>
</dbReference>
<sequence length="204" mass="22667">MQRCTAQNQEERRSNVQDLRGVEDPALVDLDVKHFLHDGPEVRQQENIESREDPQQAAHKEAQPAGGLPPPSDGEEMVQTGQDYDRPLQSAVDFSKDLKPADTHGTRVSFKPSRCPSAWRCRAVTERVRSVSATARDTLKTPRKLRQMCFLWKNTSAQLRRHFPSQAPQDGGDGGRSLCFQPEVQRVPGAIMEGRSAAAGGNII</sequence>